<dbReference type="Pfam" id="PF25797">
    <property type="entry name" value="PDF2_C"/>
    <property type="match status" value="1"/>
</dbReference>
<evidence type="ECO:0000313" key="16">
    <source>
        <dbReference type="Proteomes" id="UP000241394"/>
    </source>
</evidence>
<dbReference type="PANTHER" id="PTHR45654">
    <property type="entry name" value="HOMEOBOX-LEUCINE ZIPPER PROTEIN MERISTEM L1"/>
    <property type="match status" value="1"/>
</dbReference>
<dbReference type="Gramene" id="PSR96518">
    <property type="protein sequence ID" value="PSR96518"/>
    <property type="gene ID" value="CEY00_Acc26570"/>
</dbReference>
<organism evidence="15 16">
    <name type="scientific">Actinidia chinensis var. chinensis</name>
    <name type="common">Chinese soft-hair kiwi</name>
    <dbReference type="NCBI Taxonomy" id="1590841"/>
    <lineage>
        <taxon>Eukaryota</taxon>
        <taxon>Viridiplantae</taxon>
        <taxon>Streptophyta</taxon>
        <taxon>Embryophyta</taxon>
        <taxon>Tracheophyta</taxon>
        <taxon>Spermatophyta</taxon>
        <taxon>Magnoliopsida</taxon>
        <taxon>eudicotyledons</taxon>
        <taxon>Gunneridae</taxon>
        <taxon>Pentapetalae</taxon>
        <taxon>asterids</taxon>
        <taxon>Ericales</taxon>
        <taxon>Actinidiaceae</taxon>
        <taxon>Actinidia</taxon>
    </lineage>
</organism>
<protein>
    <submittedName>
        <fullName evidence="15">Homeobox-leucine zipper protein</fullName>
    </submittedName>
</protein>
<dbReference type="SUPFAM" id="SSF55961">
    <property type="entry name" value="Bet v1-like"/>
    <property type="match status" value="2"/>
</dbReference>
<feature type="coiled-coil region" evidence="11">
    <location>
        <begin position="118"/>
        <end position="145"/>
    </location>
</feature>
<dbReference type="GO" id="GO:0008289">
    <property type="term" value="F:lipid binding"/>
    <property type="evidence" value="ECO:0007669"/>
    <property type="project" value="InterPro"/>
</dbReference>
<dbReference type="Gene3D" id="3.30.530.20">
    <property type="match status" value="1"/>
</dbReference>
<keyword evidence="7" id="KW-0804">Transcription</keyword>
<dbReference type="SUPFAM" id="SSF46689">
    <property type="entry name" value="Homeodomain-like"/>
    <property type="match status" value="1"/>
</dbReference>
<keyword evidence="3" id="KW-0805">Transcription regulation</keyword>
<dbReference type="CDD" id="cd08875">
    <property type="entry name" value="START_ArGLABRA2_like"/>
    <property type="match status" value="1"/>
</dbReference>
<dbReference type="OrthoDB" id="6159439at2759"/>
<evidence type="ECO:0000256" key="4">
    <source>
        <dbReference type="ARBA" id="ARBA00023054"/>
    </source>
</evidence>
<keyword evidence="4 11" id="KW-0175">Coiled coil</keyword>
<dbReference type="SMART" id="SM00234">
    <property type="entry name" value="START"/>
    <property type="match status" value="1"/>
</dbReference>
<evidence type="ECO:0000256" key="9">
    <source>
        <dbReference type="PROSITE-ProRule" id="PRU00108"/>
    </source>
</evidence>
<dbReference type="SMART" id="SM00389">
    <property type="entry name" value="HOX"/>
    <property type="match status" value="1"/>
</dbReference>
<dbReference type="InterPro" id="IPR009057">
    <property type="entry name" value="Homeodomain-like_sf"/>
</dbReference>
<comment type="similarity">
    <text evidence="2">Belongs to the HD-ZIP homeobox family. Class IV subfamily.</text>
</comment>
<gene>
    <name evidence="15" type="ORF">CEY00_Acc26570</name>
</gene>
<dbReference type="InParanoid" id="A0A2R6PTX1"/>
<reference evidence="16" key="2">
    <citation type="journal article" date="2018" name="BMC Genomics">
        <title>A manually annotated Actinidia chinensis var. chinensis (kiwifruit) genome highlights the challenges associated with draft genomes and gene prediction in plants.</title>
        <authorList>
            <person name="Pilkington S.M."/>
            <person name="Crowhurst R."/>
            <person name="Hilario E."/>
            <person name="Nardozza S."/>
            <person name="Fraser L."/>
            <person name="Peng Y."/>
            <person name="Gunaseelan K."/>
            <person name="Simpson R."/>
            <person name="Tahir J."/>
            <person name="Deroles S.C."/>
            <person name="Templeton K."/>
            <person name="Luo Z."/>
            <person name="Davy M."/>
            <person name="Cheng C."/>
            <person name="McNeilage M."/>
            <person name="Scaglione D."/>
            <person name="Liu Y."/>
            <person name="Zhang Q."/>
            <person name="Datson P."/>
            <person name="De Silva N."/>
            <person name="Gardiner S.E."/>
            <person name="Bassett H."/>
            <person name="Chagne D."/>
            <person name="McCallum J."/>
            <person name="Dzierzon H."/>
            <person name="Deng C."/>
            <person name="Wang Y.Y."/>
            <person name="Barron L."/>
            <person name="Manako K."/>
            <person name="Bowen J."/>
            <person name="Foster T.M."/>
            <person name="Erridge Z.A."/>
            <person name="Tiffin H."/>
            <person name="Waite C.N."/>
            <person name="Davies K.M."/>
            <person name="Grierson E.P."/>
            <person name="Laing W.A."/>
            <person name="Kirk R."/>
            <person name="Chen X."/>
            <person name="Wood M."/>
            <person name="Montefiori M."/>
            <person name="Brummell D.A."/>
            <person name="Schwinn K.E."/>
            <person name="Catanach A."/>
            <person name="Fullerton C."/>
            <person name="Li D."/>
            <person name="Meiyalaghan S."/>
            <person name="Nieuwenhuizen N."/>
            <person name="Read N."/>
            <person name="Prakash R."/>
            <person name="Hunter D."/>
            <person name="Zhang H."/>
            <person name="McKenzie M."/>
            <person name="Knabel M."/>
            <person name="Harris A."/>
            <person name="Allan A.C."/>
            <person name="Gleave A."/>
            <person name="Chen A."/>
            <person name="Janssen B.J."/>
            <person name="Plunkett B."/>
            <person name="Ampomah-Dwamena C."/>
            <person name="Voogd C."/>
            <person name="Leif D."/>
            <person name="Lafferty D."/>
            <person name="Souleyre E.J.F."/>
            <person name="Varkonyi-Gasic E."/>
            <person name="Gambi F."/>
            <person name="Hanley J."/>
            <person name="Yao J.L."/>
            <person name="Cheung J."/>
            <person name="David K.M."/>
            <person name="Warren B."/>
            <person name="Marsh K."/>
            <person name="Snowden K.C."/>
            <person name="Lin-Wang K."/>
            <person name="Brian L."/>
            <person name="Martinez-Sanchez M."/>
            <person name="Wang M."/>
            <person name="Ileperuma N."/>
            <person name="Macnee N."/>
            <person name="Campin R."/>
            <person name="McAtee P."/>
            <person name="Drummond R.S.M."/>
            <person name="Espley R.V."/>
            <person name="Ireland H.S."/>
            <person name="Wu R."/>
            <person name="Atkinson R.G."/>
            <person name="Karunairetnam S."/>
            <person name="Bulley S."/>
            <person name="Chunkath S."/>
            <person name="Hanley Z."/>
            <person name="Storey R."/>
            <person name="Thrimawithana A.H."/>
            <person name="Thomson S."/>
            <person name="David C."/>
            <person name="Testolin R."/>
            <person name="Huang H."/>
            <person name="Hellens R.P."/>
            <person name="Schaffer R.J."/>
        </authorList>
    </citation>
    <scope>NUCLEOTIDE SEQUENCE [LARGE SCALE GENOMIC DNA]</scope>
    <source>
        <strain evidence="16">cv. Red5</strain>
    </source>
</reference>
<evidence type="ECO:0000259" key="14">
    <source>
        <dbReference type="PROSITE" id="PS50848"/>
    </source>
</evidence>
<feature type="DNA-binding region" description="Homeobox" evidence="9">
    <location>
        <begin position="18"/>
        <end position="77"/>
    </location>
</feature>
<dbReference type="Pfam" id="PF00046">
    <property type="entry name" value="Homeodomain"/>
    <property type="match status" value="1"/>
</dbReference>
<accession>A0A2R6PTX1</accession>
<evidence type="ECO:0000256" key="11">
    <source>
        <dbReference type="SAM" id="Coils"/>
    </source>
</evidence>
<evidence type="ECO:0000256" key="7">
    <source>
        <dbReference type="ARBA" id="ARBA00023163"/>
    </source>
</evidence>
<dbReference type="FunFam" id="1.10.10.60:FF:000229">
    <property type="entry name" value="Homeobox-leucine zipper protein HDG1"/>
    <property type="match status" value="1"/>
</dbReference>
<dbReference type="GO" id="GO:0005634">
    <property type="term" value="C:nucleus"/>
    <property type="evidence" value="ECO:0007669"/>
    <property type="project" value="UniProtKB-SubCell"/>
</dbReference>
<reference evidence="15 16" key="1">
    <citation type="submission" date="2017-07" db="EMBL/GenBank/DDBJ databases">
        <title>An improved, manually edited Actinidia chinensis var. chinensis (kiwifruit) genome highlights the challenges associated with draft genomes and gene prediction in plants.</title>
        <authorList>
            <person name="Pilkington S."/>
            <person name="Crowhurst R."/>
            <person name="Hilario E."/>
            <person name="Nardozza S."/>
            <person name="Fraser L."/>
            <person name="Peng Y."/>
            <person name="Gunaseelan K."/>
            <person name="Simpson R."/>
            <person name="Tahir J."/>
            <person name="Deroles S."/>
            <person name="Templeton K."/>
            <person name="Luo Z."/>
            <person name="Davy M."/>
            <person name="Cheng C."/>
            <person name="Mcneilage M."/>
            <person name="Scaglione D."/>
            <person name="Liu Y."/>
            <person name="Zhang Q."/>
            <person name="Datson P."/>
            <person name="De Silva N."/>
            <person name="Gardiner S."/>
            <person name="Bassett H."/>
            <person name="Chagne D."/>
            <person name="Mccallum J."/>
            <person name="Dzierzon H."/>
            <person name="Deng C."/>
            <person name="Wang Y.-Y."/>
            <person name="Barron N."/>
            <person name="Manako K."/>
            <person name="Bowen J."/>
            <person name="Foster T."/>
            <person name="Erridge Z."/>
            <person name="Tiffin H."/>
            <person name="Waite C."/>
            <person name="Davies K."/>
            <person name="Grierson E."/>
            <person name="Laing W."/>
            <person name="Kirk R."/>
            <person name="Chen X."/>
            <person name="Wood M."/>
            <person name="Montefiori M."/>
            <person name="Brummell D."/>
            <person name="Schwinn K."/>
            <person name="Catanach A."/>
            <person name="Fullerton C."/>
            <person name="Li D."/>
            <person name="Meiyalaghan S."/>
            <person name="Nieuwenhuizen N."/>
            <person name="Read N."/>
            <person name="Prakash R."/>
            <person name="Hunter D."/>
            <person name="Zhang H."/>
            <person name="Mckenzie M."/>
            <person name="Knabel M."/>
            <person name="Harris A."/>
            <person name="Allan A."/>
            <person name="Chen A."/>
            <person name="Janssen B."/>
            <person name="Plunkett B."/>
            <person name="Dwamena C."/>
            <person name="Voogd C."/>
            <person name="Leif D."/>
            <person name="Lafferty D."/>
            <person name="Souleyre E."/>
            <person name="Varkonyi-Gasic E."/>
            <person name="Gambi F."/>
            <person name="Hanley J."/>
            <person name="Yao J.-L."/>
            <person name="Cheung J."/>
            <person name="David K."/>
            <person name="Warren B."/>
            <person name="Marsh K."/>
            <person name="Snowden K."/>
            <person name="Lin-Wang K."/>
            <person name="Brian L."/>
            <person name="Martinez-Sanchez M."/>
            <person name="Wang M."/>
            <person name="Ileperuma N."/>
            <person name="Macnee N."/>
            <person name="Campin R."/>
            <person name="Mcatee P."/>
            <person name="Drummond R."/>
            <person name="Espley R."/>
            <person name="Ireland H."/>
            <person name="Wu R."/>
            <person name="Atkinson R."/>
            <person name="Karunairetnam S."/>
            <person name="Bulley S."/>
            <person name="Chunkath S."/>
            <person name="Hanley Z."/>
            <person name="Storey R."/>
            <person name="Thrimawithana A."/>
            <person name="Thomson S."/>
            <person name="David C."/>
            <person name="Testolin R."/>
        </authorList>
    </citation>
    <scope>NUCLEOTIDE SEQUENCE [LARGE SCALE GENOMIC DNA]</scope>
    <source>
        <strain evidence="16">cv. Red5</strain>
        <tissue evidence="15">Young leaf</tissue>
    </source>
</reference>
<keyword evidence="5 9" id="KW-0238">DNA-binding</keyword>
<dbReference type="InterPro" id="IPR057993">
    <property type="entry name" value="HD-Zip_IV_C"/>
</dbReference>
<comment type="subcellular location">
    <subcellularLocation>
        <location evidence="1 9 10">Nucleus</location>
    </subcellularLocation>
</comment>
<dbReference type="InterPro" id="IPR002913">
    <property type="entry name" value="START_lipid-bd_dom"/>
</dbReference>
<sequence length="699" mass="78776">MIGSISGDEYESSSSSRTRRRPHRHSSYQTRRLEAYFEGCQHPNERQRCQLGRELGLTPTQIKFWFQNKRTVVKAQKERIEGSALREENERFKFENLAMREMLKGELCTPCKDILFSKEEQQWILEQLRMENAQLHEKYEELILGEMGILVSKVHSLPPAPGSSLDAATGSFMGQRIGGLSLDHDLGSRKFVASTLLYQLKEERESEKKQMFQTVVYAIDELTSLMVTETLWIKDPTDGRYIIHRDNYEKTFPKISHLTSSRARFESSKAEGIVRMKGTELVGMLMNSTKRPNLFPTISTKAMTIRELGTQSGSLSGSLQLVYEQMHVLSPLVAPREFFCLRYCEQINEVEWIIVEVSYDCFIKSQQTSPFRSWRLPSGCFVKDLPNGCSKITWVEHVQVDDKALIHRLCRDFVFRGLAYGAERWFLSLQRMCERFACEMVGNATGQDLGGVIIAPKGRKSIMNLTHRMVKNLCASLIMKRKLDIPQLSELNTSGIRVSMFNSTGQGQPQGLIVNATISLWLPHPYQVVFDFLRDEKLRYQWDSVFKGNQSQQIASIACGYHPGNRISILQPLIACENNSTLVLQESCIDPLGAIIAYAPIAIKCLDMVLSGADSSTIPLLPSGFIISGDGHPDTRARASSSTTRPITGGSLLTVVFQIPTRNASSSRQVDIEMVASIEELVSSTVQDIWSALHCGGVN</sequence>
<dbReference type="GO" id="GO:0003677">
    <property type="term" value="F:DNA binding"/>
    <property type="evidence" value="ECO:0007669"/>
    <property type="project" value="UniProtKB-UniRule"/>
</dbReference>
<evidence type="ECO:0000256" key="12">
    <source>
        <dbReference type="SAM" id="MobiDB-lite"/>
    </source>
</evidence>
<evidence type="ECO:0000256" key="3">
    <source>
        <dbReference type="ARBA" id="ARBA00023015"/>
    </source>
</evidence>
<proteinExistence type="inferred from homology"/>
<feature type="domain" description="Homeobox" evidence="13">
    <location>
        <begin position="16"/>
        <end position="76"/>
    </location>
</feature>
<evidence type="ECO:0000256" key="8">
    <source>
        <dbReference type="ARBA" id="ARBA00023242"/>
    </source>
</evidence>
<feature type="region of interest" description="Disordered" evidence="12">
    <location>
        <begin position="1"/>
        <end position="29"/>
    </location>
</feature>
<feature type="domain" description="START" evidence="14">
    <location>
        <begin position="229"/>
        <end position="438"/>
    </location>
</feature>
<dbReference type="InterPro" id="IPR042160">
    <property type="entry name" value="HD-Zip_IV"/>
</dbReference>
<dbReference type="PANTHER" id="PTHR45654:SF9">
    <property type="entry name" value="HOMEOBOX-LEUCINE ZIPPER PROTEIN HDG10-RELATED"/>
    <property type="match status" value="1"/>
</dbReference>
<evidence type="ECO:0000256" key="10">
    <source>
        <dbReference type="RuleBase" id="RU000682"/>
    </source>
</evidence>
<evidence type="ECO:0000259" key="13">
    <source>
        <dbReference type="PROSITE" id="PS50071"/>
    </source>
</evidence>
<evidence type="ECO:0000256" key="1">
    <source>
        <dbReference type="ARBA" id="ARBA00004123"/>
    </source>
</evidence>
<evidence type="ECO:0000313" key="15">
    <source>
        <dbReference type="EMBL" id="PSR96518.1"/>
    </source>
</evidence>
<dbReference type="Pfam" id="PF01852">
    <property type="entry name" value="START"/>
    <property type="match status" value="1"/>
</dbReference>
<dbReference type="InterPro" id="IPR001356">
    <property type="entry name" value="HD"/>
</dbReference>
<keyword evidence="16" id="KW-1185">Reference proteome</keyword>
<name>A0A2R6PTX1_ACTCC</name>
<dbReference type="EMBL" id="NKQK01000023">
    <property type="protein sequence ID" value="PSR96518.1"/>
    <property type="molecule type" value="Genomic_DNA"/>
</dbReference>
<comment type="caution">
    <text evidence="15">The sequence shown here is derived from an EMBL/GenBank/DDBJ whole genome shotgun (WGS) entry which is preliminary data.</text>
</comment>
<evidence type="ECO:0000256" key="2">
    <source>
        <dbReference type="ARBA" id="ARBA00006789"/>
    </source>
</evidence>
<keyword evidence="8 9" id="KW-0539">Nucleus</keyword>
<keyword evidence="6 9" id="KW-0371">Homeobox</keyword>
<evidence type="ECO:0000256" key="5">
    <source>
        <dbReference type="ARBA" id="ARBA00023125"/>
    </source>
</evidence>
<evidence type="ECO:0000256" key="6">
    <source>
        <dbReference type="ARBA" id="ARBA00023155"/>
    </source>
</evidence>
<feature type="compositionally biased region" description="Basic residues" evidence="12">
    <location>
        <begin position="17"/>
        <end position="26"/>
    </location>
</feature>
<dbReference type="PROSITE" id="PS50071">
    <property type="entry name" value="HOMEOBOX_2"/>
    <property type="match status" value="1"/>
</dbReference>
<dbReference type="AlphaFoldDB" id="A0A2R6PTX1"/>
<dbReference type="Gene3D" id="1.10.10.60">
    <property type="entry name" value="Homeodomain-like"/>
    <property type="match status" value="1"/>
</dbReference>
<dbReference type="Proteomes" id="UP000241394">
    <property type="component" value="Chromosome LG23"/>
</dbReference>
<dbReference type="InterPro" id="IPR023393">
    <property type="entry name" value="START-like_dom_sf"/>
</dbReference>
<dbReference type="CDD" id="cd00086">
    <property type="entry name" value="homeodomain"/>
    <property type="match status" value="1"/>
</dbReference>
<dbReference type="PROSITE" id="PS50848">
    <property type="entry name" value="START"/>
    <property type="match status" value="1"/>
</dbReference>